<keyword evidence="2 4" id="KW-0238">DNA-binding</keyword>
<evidence type="ECO:0000259" key="5">
    <source>
        <dbReference type="PROSITE" id="PS50977"/>
    </source>
</evidence>
<evidence type="ECO:0000313" key="6">
    <source>
        <dbReference type="EMBL" id="SBW27929.1"/>
    </source>
</evidence>
<accession>A0A1C3PDM2</accession>
<evidence type="ECO:0000256" key="1">
    <source>
        <dbReference type="ARBA" id="ARBA00023015"/>
    </source>
</evidence>
<dbReference type="InterPro" id="IPR050109">
    <property type="entry name" value="HTH-type_TetR-like_transc_reg"/>
</dbReference>
<keyword evidence="1" id="KW-0805">Transcription regulation</keyword>
<name>A0A1C3PDM2_9ACTN</name>
<keyword evidence="3" id="KW-0804">Transcription</keyword>
<dbReference type="SUPFAM" id="SSF46689">
    <property type="entry name" value="Homeodomain-like"/>
    <property type="match status" value="1"/>
</dbReference>
<evidence type="ECO:0000256" key="3">
    <source>
        <dbReference type="ARBA" id="ARBA00023163"/>
    </source>
</evidence>
<proteinExistence type="predicted"/>
<feature type="domain" description="HTH tetR-type" evidence="5">
    <location>
        <begin position="15"/>
        <end position="76"/>
    </location>
</feature>
<dbReference type="InterPro" id="IPR001647">
    <property type="entry name" value="HTH_TetR"/>
</dbReference>
<dbReference type="InterPro" id="IPR009057">
    <property type="entry name" value="Homeodomain-like_sf"/>
</dbReference>
<keyword evidence="7" id="KW-1185">Reference proteome</keyword>
<dbReference type="GO" id="GO:0000976">
    <property type="term" value="F:transcription cis-regulatory region binding"/>
    <property type="evidence" value="ECO:0007669"/>
    <property type="project" value="TreeGrafter"/>
</dbReference>
<dbReference type="GO" id="GO:0003700">
    <property type="term" value="F:DNA-binding transcription factor activity"/>
    <property type="evidence" value="ECO:0007669"/>
    <property type="project" value="TreeGrafter"/>
</dbReference>
<protein>
    <submittedName>
        <fullName evidence="6">Regulatory protein TetR</fullName>
    </submittedName>
</protein>
<evidence type="ECO:0000256" key="2">
    <source>
        <dbReference type="ARBA" id="ARBA00023125"/>
    </source>
</evidence>
<dbReference type="PANTHER" id="PTHR30055">
    <property type="entry name" value="HTH-TYPE TRANSCRIPTIONAL REGULATOR RUTR"/>
    <property type="match status" value="1"/>
</dbReference>
<reference evidence="7" key="1">
    <citation type="submission" date="2016-02" db="EMBL/GenBank/DDBJ databases">
        <authorList>
            <person name="Wibberg D."/>
        </authorList>
    </citation>
    <scope>NUCLEOTIDE SEQUENCE [LARGE SCALE GENOMIC DNA]</scope>
</reference>
<dbReference type="Pfam" id="PF13305">
    <property type="entry name" value="TetR_C_33"/>
    <property type="match status" value="1"/>
</dbReference>
<dbReference type="PANTHER" id="PTHR30055:SF234">
    <property type="entry name" value="HTH-TYPE TRANSCRIPTIONAL REGULATOR BETI"/>
    <property type="match status" value="1"/>
</dbReference>
<sequence>MVSTGRTRARRGEGGRLAEEILFAAEALLVEAEDEQAVTVRAVARRAGVTTPSVYLHYAGKAALLDAVCLKVWGDLDERLTAATAGVADPLDALRRCGMAYVRFGLDHPVQYRLLMMGRPLTRGEGRAGAPAGTARTNGAADTAGAVGTAAQTTAAQAALEQMTRVVRGCVDAGVFHGEPCPLALSLWAAVHGCVSLLLSKPDLGWPPIEDFVDHTVRMAGLGSALISRITIPGGTYDSATIAAELDRTADRLHLHRQEQQ</sequence>
<feature type="DNA-binding region" description="H-T-H motif" evidence="4">
    <location>
        <begin position="39"/>
        <end position="58"/>
    </location>
</feature>
<dbReference type="PROSITE" id="PS50977">
    <property type="entry name" value="HTH_TETR_2"/>
    <property type="match status" value="1"/>
</dbReference>
<dbReference type="InterPro" id="IPR036271">
    <property type="entry name" value="Tet_transcr_reg_TetR-rel_C_sf"/>
</dbReference>
<evidence type="ECO:0000256" key="4">
    <source>
        <dbReference type="PROSITE-ProRule" id="PRU00335"/>
    </source>
</evidence>
<dbReference type="AlphaFoldDB" id="A0A1C3PDM2"/>
<dbReference type="InterPro" id="IPR025996">
    <property type="entry name" value="MT1864/Rv1816-like_C"/>
</dbReference>
<evidence type="ECO:0000313" key="7">
    <source>
        <dbReference type="Proteomes" id="UP000199013"/>
    </source>
</evidence>
<dbReference type="Proteomes" id="UP000199013">
    <property type="component" value="Unassembled WGS sequence"/>
</dbReference>
<organism evidence="6 7">
    <name type="scientific">Candidatus Protofrankia californiensis</name>
    <dbReference type="NCBI Taxonomy" id="1839754"/>
    <lineage>
        <taxon>Bacteria</taxon>
        <taxon>Bacillati</taxon>
        <taxon>Actinomycetota</taxon>
        <taxon>Actinomycetes</taxon>
        <taxon>Frankiales</taxon>
        <taxon>Frankiaceae</taxon>
        <taxon>Protofrankia</taxon>
    </lineage>
</organism>
<dbReference type="Gene3D" id="1.10.357.10">
    <property type="entry name" value="Tetracycline Repressor, domain 2"/>
    <property type="match status" value="1"/>
</dbReference>
<dbReference type="SUPFAM" id="SSF48498">
    <property type="entry name" value="Tetracyclin repressor-like, C-terminal domain"/>
    <property type="match status" value="1"/>
</dbReference>
<dbReference type="Pfam" id="PF00440">
    <property type="entry name" value="TetR_N"/>
    <property type="match status" value="1"/>
</dbReference>
<gene>
    <name evidence="6" type="ORF">FDG2_5473</name>
</gene>
<dbReference type="EMBL" id="FLUV01002281">
    <property type="protein sequence ID" value="SBW27929.1"/>
    <property type="molecule type" value="Genomic_DNA"/>
</dbReference>